<dbReference type="InterPro" id="IPR011990">
    <property type="entry name" value="TPR-like_helical_dom_sf"/>
</dbReference>
<dbReference type="Gene3D" id="1.25.40.10">
    <property type="entry name" value="Tetratricopeptide repeat domain"/>
    <property type="match status" value="1"/>
</dbReference>
<protein>
    <recommendedName>
        <fullName evidence="3">Tetratricopeptide repeat protein</fullName>
    </recommendedName>
</protein>
<evidence type="ECO:0000313" key="2">
    <source>
        <dbReference type="Proteomes" id="UP001146120"/>
    </source>
</evidence>
<dbReference type="Proteomes" id="UP001146120">
    <property type="component" value="Unassembled WGS sequence"/>
</dbReference>
<gene>
    <name evidence="1" type="ORF">N0F65_003437</name>
</gene>
<evidence type="ECO:0000313" key="1">
    <source>
        <dbReference type="EMBL" id="DAZ94408.1"/>
    </source>
</evidence>
<proteinExistence type="predicted"/>
<comment type="caution">
    <text evidence="1">The sequence shown here is derived from an EMBL/GenBank/DDBJ whole genome shotgun (WGS) entry which is preliminary data.</text>
</comment>
<dbReference type="EMBL" id="DAKRPA010000252">
    <property type="protein sequence ID" value="DAZ94408.1"/>
    <property type="molecule type" value="Genomic_DNA"/>
</dbReference>
<dbReference type="InterPro" id="IPR019734">
    <property type="entry name" value="TPR_rpt"/>
</dbReference>
<dbReference type="AlphaFoldDB" id="A0AAV2YM99"/>
<dbReference type="SUPFAM" id="SSF53448">
    <property type="entry name" value="Nucleotide-diphospho-sugar transferases"/>
    <property type="match status" value="1"/>
</dbReference>
<sequence length="423" mass="48284">MGAESENNAESDVTQHAEDARWHRRLARILAANHRWEQAEKHLVHALKLEPVDADGKTRFELVAVLVRLRRRPDAIALLDVLLQENPLFVEARVNLAAQLMVAGDLVGAHHHCKQAIQTHPDCKEAHYNMNVVLRRLGKQQEAVNAYWRRLVGDIGHDIRYPASSASVDIADENNCSDDHDDDTSSVSTVVCVKWGTKYGAEYVNKLNRSIRRHSANPMQFVCLTDDPTGLDMDDIQCLTLDEGWTGWWNKAQVFSPRVLSQLPGKCVYIDLDSVIVGELADLCDFEPPERALALLKTDHMANEQRSDGYNSSLMIWRNQPGDRARWSALHDVVKEHFATISKYIYKFDHWLEVRGHMFSIDYTEAMVPDVAFVEDFFPDQIVEYKSLDEDALEPPPHARLVCFPLHPKPHEAPAQWVSKFWQ</sequence>
<keyword evidence="2" id="KW-1185">Reference proteome</keyword>
<reference evidence="1" key="1">
    <citation type="submission" date="2022-11" db="EMBL/GenBank/DDBJ databases">
        <authorList>
            <person name="Morgan W.R."/>
            <person name="Tartar A."/>
        </authorList>
    </citation>
    <scope>NUCLEOTIDE SEQUENCE</scope>
    <source>
        <strain evidence="1">ARSEF 373</strain>
    </source>
</reference>
<dbReference type="SMART" id="SM00028">
    <property type="entry name" value="TPR"/>
    <property type="match status" value="2"/>
</dbReference>
<name>A0AAV2YM99_9STRA</name>
<accession>A0AAV2YM99</accession>
<dbReference type="InterPro" id="IPR029044">
    <property type="entry name" value="Nucleotide-diphossugar_trans"/>
</dbReference>
<reference evidence="1" key="2">
    <citation type="journal article" date="2023" name="Microbiol Resour">
        <title>Decontamination and Annotation of the Draft Genome Sequence of the Oomycete Lagenidium giganteum ARSEF 373.</title>
        <authorList>
            <person name="Morgan W.R."/>
            <person name="Tartar A."/>
        </authorList>
    </citation>
    <scope>NUCLEOTIDE SEQUENCE</scope>
    <source>
        <strain evidence="1">ARSEF 373</strain>
    </source>
</reference>
<dbReference type="SUPFAM" id="SSF48452">
    <property type="entry name" value="TPR-like"/>
    <property type="match status" value="1"/>
</dbReference>
<evidence type="ECO:0008006" key="3">
    <source>
        <dbReference type="Google" id="ProtNLM"/>
    </source>
</evidence>
<dbReference type="Gene3D" id="3.90.550.10">
    <property type="entry name" value="Spore Coat Polysaccharide Biosynthesis Protein SpsA, Chain A"/>
    <property type="match status" value="1"/>
</dbReference>
<organism evidence="1 2">
    <name type="scientific">Lagenidium giganteum</name>
    <dbReference type="NCBI Taxonomy" id="4803"/>
    <lineage>
        <taxon>Eukaryota</taxon>
        <taxon>Sar</taxon>
        <taxon>Stramenopiles</taxon>
        <taxon>Oomycota</taxon>
        <taxon>Peronosporomycetes</taxon>
        <taxon>Pythiales</taxon>
        <taxon>Pythiaceae</taxon>
    </lineage>
</organism>